<dbReference type="PANTHER" id="PTHR47178">
    <property type="entry name" value="MONOOXYGENASE, FAD-BINDING"/>
    <property type="match status" value="1"/>
</dbReference>
<dbReference type="STRING" id="357750.A0A2S6CJ26"/>
<gene>
    <name evidence="8" type="ORF">CBER1_10805</name>
</gene>
<dbReference type="Gene3D" id="3.50.50.60">
    <property type="entry name" value="FAD/NAD(P)-binding domain"/>
    <property type="match status" value="1"/>
</dbReference>
<feature type="region of interest" description="Disordered" evidence="6">
    <location>
        <begin position="186"/>
        <end position="211"/>
    </location>
</feature>
<protein>
    <recommendedName>
        <fullName evidence="7">FAD-binding domain-containing protein</fullName>
    </recommendedName>
</protein>
<dbReference type="OrthoDB" id="47494at2759"/>
<dbReference type="SUPFAM" id="SSF51905">
    <property type="entry name" value="FAD/NAD(P)-binding domain"/>
    <property type="match status" value="1"/>
</dbReference>
<keyword evidence="3" id="KW-0274">FAD</keyword>
<dbReference type="InterPro" id="IPR036188">
    <property type="entry name" value="FAD/NAD-bd_sf"/>
</dbReference>
<evidence type="ECO:0000256" key="5">
    <source>
        <dbReference type="ARBA" id="ARBA00023033"/>
    </source>
</evidence>
<dbReference type="AlphaFoldDB" id="A0A2S6CJ26"/>
<dbReference type="EMBL" id="PNEN01000359">
    <property type="protein sequence ID" value="PPJ59722.1"/>
    <property type="molecule type" value="Genomic_DNA"/>
</dbReference>
<keyword evidence="2" id="KW-0285">Flavoprotein</keyword>
<evidence type="ECO:0000259" key="7">
    <source>
        <dbReference type="Pfam" id="PF01494"/>
    </source>
</evidence>
<comment type="caution">
    <text evidence="8">The sequence shown here is derived from an EMBL/GenBank/DDBJ whole genome shotgun (WGS) entry which is preliminary data.</text>
</comment>
<dbReference type="PANTHER" id="PTHR47178:SF2">
    <property type="entry name" value="FAD-BINDING DOMAIN-CONTAINING PROTEIN"/>
    <property type="match status" value="1"/>
</dbReference>
<organism evidence="8 9">
    <name type="scientific">Cercospora berteroae</name>
    <dbReference type="NCBI Taxonomy" id="357750"/>
    <lineage>
        <taxon>Eukaryota</taxon>
        <taxon>Fungi</taxon>
        <taxon>Dikarya</taxon>
        <taxon>Ascomycota</taxon>
        <taxon>Pezizomycotina</taxon>
        <taxon>Dothideomycetes</taxon>
        <taxon>Dothideomycetidae</taxon>
        <taxon>Mycosphaerellales</taxon>
        <taxon>Mycosphaerellaceae</taxon>
        <taxon>Cercospora</taxon>
    </lineage>
</organism>
<evidence type="ECO:0000256" key="2">
    <source>
        <dbReference type="ARBA" id="ARBA00022630"/>
    </source>
</evidence>
<dbReference type="GO" id="GO:0071949">
    <property type="term" value="F:FAD binding"/>
    <property type="evidence" value="ECO:0007669"/>
    <property type="project" value="InterPro"/>
</dbReference>
<dbReference type="Proteomes" id="UP000237631">
    <property type="component" value="Unassembled WGS sequence"/>
</dbReference>
<dbReference type="GO" id="GO:0004497">
    <property type="term" value="F:monooxygenase activity"/>
    <property type="evidence" value="ECO:0007669"/>
    <property type="project" value="UniProtKB-KW"/>
</dbReference>
<evidence type="ECO:0000256" key="3">
    <source>
        <dbReference type="ARBA" id="ARBA00022827"/>
    </source>
</evidence>
<dbReference type="InterPro" id="IPR002938">
    <property type="entry name" value="FAD-bd"/>
</dbReference>
<name>A0A2S6CJ26_9PEZI</name>
<feature type="compositionally biased region" description="Basic and acidic residues" evidence="6">
    <location>
        <begin position="186"/>
        <end position="196"/>
    </location>
</feature>
<keyword evidence="5" id="KW-0503">Monooxygenase</keyword>
<evidence type="ECO:0000256" key="1">
    <source>
        <dbReference type="ARBA" id="ARBA00001974"/>
    </source>
</evidence>
<comment type="cofactor">
    <cofactor evidence="1">
        <name>FAD</name>
        <dbReference type="ChEBI" id="CHEBI:57692"/>
    </cofactor>
</comment>
<feature type="domain" description="FAD-binding" evidence="7">
    <location>
        <begin position="100"/>
        <end position="152"/>
    </location>
</feature>
<evidence type="ECO:0000313" key="8">
    <source>
        <dbReference type="EMBL" id="PPJ59722.1"/>
    </source>
</evidence>
<dbReference type="Pfam" id="PF01494">
    <property type="entry name" value="FAD_binding_3"/>
    <property type="match status" value="1"/>
</dbReference>
<reference evidence="9" key="1">
    <citation type="journal article" date="2017" name="bioRxiv">
        <title>Conservation of a gene cluster reveals novel cercosporin biosynthetic mechanisms and extends production to the genus Colletotrichum.</title>
        <authorList>
            <person name="de Jonge R."/>
            <person name="Ebert M.K."/>
            <person name="Huitt-Roehl C.R."/>
            <person name="Pal P."/>
            <person name="Suttle J.C."/>
            <person name="Spanner R.E."/>
            <person name="Neubauer J.D."/>
            <person name="Jurick W.M.II."/>
            <person name="Stott K.A."/>
            <person name="Secor G.A."/>
            <person name="Thomma B.P.H.J."/>
            <person name="Van de Peer Y."/>
            <person name="Townsend C.A."/>
            <person name="Bolton M.D."/>
        </authorList>
    </citation>
    <scope>NUCLEOTIDE SEQUENCE [LARGE SCALE GENOMIC DNA]</scope>
    <source>
        <strain evidence="9">CBS538.71</strain>
    </source>
</reference>
<evidence type="ECO:0000313" key="9">
    <source>
        <dbReference type="Proteomes" id="UP000237631"/>
    </source>
</evidence>
<accession>A0A2S6CJ26</accession>
<evidence type="ECO:0000256" key="6">
    <source>
        <dbReference type="SAM" id="MobiDB-lite"/>
    </source>
</evidence>
<sequence length="211" mass="23783">MAIGVQPRGYWLWLSIQSVPDPKDPSTWTFQLQWTWPLSNPALAMNELDLKTLKAEAAAITFAEPFKTAWTAIPDDSPIPINRISIWEPIPIPNRAWNVKIALIGDATHAMSFHRGQGLNHGIADAVKLVEALVEVELTGMTQKEAVLGYEKVMIHRAGEEVRISQSNTEMMHDWDKFMASPFMERGGDKSEDCQNRKTCSQRSRTPVKRS</sequence>
<keyword evidence="9" id="KW-1185">Reference proteome</keyword>
<keyword evidence="4" id="KW-0560">Oxidoreductase</keyword>
<proteinExistence type="predicted"/>
<evidence type="ECO:0000256" key="4">
    <source>
        <dbReference type="ARBA" id="ARBA00023002"/>
    </source>
</evidence>